<organism evidence="2 3">
    <name type="scientific">Toxoplasma gondii GAB2-2007-GAL-DOM2</name>
    <dbReference type="NCBI Taxonomy" id="1130820"/>
    <lineage>
        <taxon>Eukaryota</taxon>
        <taxon>Sar</taxon>
        <taxon>Alveolata</taxon>
        <taxon>Apicomplexa</taxon>
        <taxon>Conoidasida</taxon>
        <taxon>Coccidia</taxon>
        <taxon>Eucoccidiorida</taxon>
        <taxon>Eimeriorina</taxon>
        <taxon>Sarcocystidae</taxon>
        <taxon>Toxoplasma</taxon>
    </lineage>
</organism>
<dbReference type="EMBL" id="AHZU02001483">
    <property type="protein sequence ID" value="KFG31881.1"/>
    <property type="molecule type" value="Genomic_DNA"/>
</dbReference>
<protein>
    <recommendedName>
        <fullName evidence="4">RAP domain-containing protein</fullName>
    </recommendedName>
</protein>
<evidence type="ECO:0000256" key="1">
    <source>
        <dbReference type="SAM" id="MobiDB-lite"/>
    </source>
</evidence>
<reference evidence="2 3" key="1">
    <citation type="submission" date="2014-02" db="EMBL/GenBank/DDBJ databases">
        <authorList>
            <person name="Sibley D."/>
            <person name="Venepally P."/>
            <person name="Karamycheva S."/>
            <person name="Hadjithomas M."/>
            <person name="Khan A."/>
            <person name="Brunk B."/>
            <person name="Roos D."/>
            <person name="Caler E."/>
            <person name="Lorenzi H."/>
        </authorList>
    </citation>
    <scope>NUCLEOTIDE SEQUENCE [LARGE SCALE GENOMIC DNA]</scope>
    <source>
        <strain evidence="2 3">GAB2-2007-GAL-DOM2</strain>
    </source>
</reference>
<dbReference type="VEuPathDB" id="ToxoDB:TGDOM2_293660"/>
<name>A0A086JIB3_TOXGO</name>
<dbReference type="Proteomes" id="UP000028837">
    <property type="component" value="Unassembled WGS sequence"/>
</dbReference>
<proteinExistence type="predicted"/>
<feature type="region of interest" description="Disordered" evidence="1">
    <location>
        <begin position="416"/>
        <end position="435"/>
    </location>
</feature>
<dbReference type="OrthoDB" id="411182at2759"/>
<evidence type="ECO:0000313" key="2">
    <source>
        <dbReference type="EMBL" id="KFG31881.1"/>
    </source>
</evidence>
<sequence>MKGSGRPVCVALWQALSCRHYSAKFIYFHGTASKKFFSTGRQVECVANSDRGRRSCGVKHRLLYPVFPSGPSGNRIVVLSSCPFFGSAKAVKGGPAVPLVQATSTAPSRVGSRVHGFVENGAELKVAVNSVSSTSSGKLCNTRFPRAVKWSAATPVSESVIRTNNPTSVCRSQRTAFGSRAVFISKRSLVSLCTRLNVIEITSFGRAQQPAGVPVSCRRLSFGPTDSPRDLRNDGGARSSGDACDHHGDIWQHGKTPSSYFDTDGGDKAHLEIAATSSAEREKQEVYINPVCMQMDQLLMQSATAEEVLTLLVSHRGVLFLHNLVTALELLADFATAESRTLRVRREGTTSRSAELQRGTGSQLPRDDQQGLRETTFRNPLCIVGGTETASGSSDTPLKSRATGARIEDLLPHLQAGQPLPSGWPKPVSTYESVTSGTRSRKELVTVEAVASEDIEEGNVMHGLGVADWIVRDERYEVLLQDLRFHRRNLSFDAAAKVVLSMRKLNHRHYPVLSAMLHPLARREIPLSPSYETSSSDTGVHGGERNVTGIIFGTATVSEESLEGRKRTEKILHERLNTLFQCADVYVWAGYIQHPFFDRVAALFFSALQQMPSASSNGAALCTSSPVTSTANLMPEASPSLLVRALQIFSSLRVNAGHEVFTAAAERILQHMPTLGPDHLVAVAAAVSKHGACTVLFPAARDQMQPSSLPNQHFASSDLELLGNTKGQIMPKEANTNRAVSVVKWPQKCGGDDDSVPGASQGSSESVALPASLCLPTPLLSRNTTQECDRLLRSRVRASMTKEAVVYLDANSATIMPPLQSIPDRVLTAVASQFEVASSSFSLSATVTLMTAFQSRGLHFPTCIAIAVARVTQHLRVAANVRQRAALTIQEIGHLLEACTFFGVATPTHNGLPAETPAAEVASGDVRGGEVVNSNTELIDAAAAYLEQHLDEISERTAIQVTFALAATERATRRHAYLLSFTFRKIGKGTEWQRHKVRVFQLWLSHVLQFPWLHYNMPQRCVFEGLRAWCMQRGGYGAPFPREVAELSRILSCLDVKHKTFVELPGSPYGLDILLESSNDRRSVILVTNECAPNTLAPAGGSTLQAVHLAQAGYSQILFVHQPTWNLLRSEESRVRFVLLLLQRLCPERHLAVNDTTLRSSTGEGQDTRMVLTRDANLLCAGS</sequence>
<evidence type="ECO:0008006" key="4">
    <source>
        <dbReference type="Google" id="ProtNLM"/>
    </source>
</evidence>
<gene>
    <name evidence="2" type="ORF">TGDOM2_293660</name>
</gene>
<evidence type="ECO:0000313" key="3">
    <source>
        <dbReference type="Proteomes" id="UP000028837"/>
    </source>
</evidence>
<dbReference type="AlphaFoldDB" id="A0A086JIB3"/>
<accession>A0A086JIB3</accession>
<comment type="caution">
    <text evidence="2">The sequence shown here is derived from an EMBL/GenBank/DDBJ whole genome shotgun (WGS) entry which is preliminary data.</text>
</comment>
<feature type="region of interest" description="Disordered" evidence="1">
    <location>
        <begin position="344"/>
        <end position="371"/>
    </location>
</feature>
<feature type="region of interest" description="Disordered" evidence="1">
    <location>
        <begin position="224"/>
        <end position="248"/>
    </location>
</feature>
<feature type="compositionally biased region" description="Polar residues" evidence="1">
    <location>
        <begin position="350"/>
        <end position="363"/>
    </location>
</feature>